<comment type="caution">
    <text evidence="1">The sequence shown here is derived from an EMBL/GenBank/DDBJ whole genome shotgun (WGS) entry which is preliminary data.</text>
</comment>
<dbReference type="Proteomes" id="UP000033870">
    <property type="component" value="Unassembled WGS sequence"/>
</dbReference>
<evidence type="ECO:0000313" key="1">
    <source>
        <dbReference type="EMBL" id="KKW43011.1"/>
    </source>
</evidence>
<protein>
    <recommendedName>
        <fullName evidence="3">Methyltransferase type 11 domain-containing protein</fullName>
    </recommendedName>
</protein>
<evidence type="ECO:0008006" key="3">
    <source>
        <dbReference type="Google" id="ProtNLM"/>
    </source>
</evidence>
<dbReference type="AlphaFoldDB" id="A0A0G1YIE4"/>
<gene>
    <name evidence="1" type="ORF">UY92_C0001G0025</name>
</gene>
<reference evidence="1 2" key="1">
    <citation type="journal article" date="2015" name="Nature">
        <title>rRNA introns, odd ribosomes, and small enigmatic genomes across a large radiation of phyla.</title>
        <authorList>
            <person name="Brown C.T."/>
            <person name="Hug L.A."/>
            <person name="Thomas B.C."/>
            <person name="Sharon I."/>
            <person name="Castelle C.J."/>
            <person name="Singh A."/>
            <person name="Wilkins M.J."/>
            <person name="Williams K.H."/>
            <person name="Banfield J.F."/>
        </authorList>
    </citation>
    <scope>NUCLEOTIDE SEQUENCE [LARGE SCALE GENOMIC DNA]</scope>
</reference>
<dbReference type="InterPro" id="IPR029063">
    <property type="entry name" value="SAM-dependent_MTases_sf"/>
</dbReference>
<dbReference type="Gene3D" id="3.40.50.150">
    <property type="entry name" value="Vaccinia Virus protein VP39"/>
    <property type="match status" value="1"/>
</dbReference>
<dbReference type="SUPFAM" id="SSF53335">
    <property type="entry name" value="S-adenosyl-L-methionine-dependent methyltransferases"/>
    <property type="match status" value="1"/>
</dbReference>
<proteinExistence type="predicted"/>
<accession>A0A0G1YIE4</accession>
<dbReference type="STRING" id="1619044.UY92_C0001G0025"/>
<sequence length="275" mass="32298">MENTNWRTDFAERWVKYWTPPARPTPGSLAFIQEKLAAYPKKGPRVLVLGSTSEFRDMLFDRGIRPAVVDFSRDNYRILSQAMRHKDEYEDNERYVEADWCAMDLGEEFDIILGDAVFNIVPKESNGRLLGNIKRHLAPEGIYIERVHVFPEKYRGFDIAAETKKRREDIARHSFYYVFGTPSYLAAMEKDNEPIPLKKVSSLVDGIYAEGLITPGQYEEWRRLGKHLTDFVFFLPTEQFARDRLAEYFAIAEVHVDYDFPFYPEFYPNFVLKKF</sequence>
<name>A0A0G1YIE4_9BACT</name>
<evidence type="ECO:0000313" key="2">
    <source>
        <dbReference type="Proteomes" id="UP000033870"/>
    </source>
</evidence>
<dbReference type="EMBL" id="LCRX01000001">
    <property type="protein sequence ID" value="KKW43011.1"/>
    <property type="molecule type" value="Genomic_DNA"/>
</dbReference>
<organism evidence="1 2">
    <name type="scientific">Candidatus Magasanikbacteria bacterium GW2011_GWA2_56_11</name>
    <dbReference type="NCBI Taxonomy" id="1619044"/>
    <lineage>
        <taxon>Bacteria</taxon>
        <taxon>Candidatus Magasanikiibacteriota</taxon>
    </lineage>
</organism>
<dbReference type="CDD" id="cd02440">
    <property type="entry name" value="AdoMet_MTases"/>
    <property type="match status" value="1"/>
</dbReference>